<organism evidence="1 2">
    <name type="scientific">Crepidotus variabilis</name>
    <dbReference type="NCBI Taxonomy" id="179855"/>
    <lineage>
        <taxon>Eukaryota</taxon>
        <taxon>Fungi</taxon>
        <taxon>Dikarya</taxon>
        <taxon>Basidiomycota</taxon>
        <taxon>Agaricomycotina</taxon>
        <taxon>Agaricomycetes</taxon>
        <taxon>Agaricomycetidae</taxon>
        <taxon>Agaricales</taxon>
        <taxon>Agaricineae</taxon>
        <taxon>Crepidotaceae</taxon>
        <taxon>Crepidotus</taxon>
    </lineage>
</organism>
<gene>
    <name evidence="1" type="ORF">CPB83DRAFT_900440</name>
</gene>
<protein>
    <submittedName>
        <fullName evidence="1">Uncharacterized protein</fullName>
    </submittedName>
</protein>
<evidence type="ECO:0000313" key="1">
    <source>
        <dbReference type="EMBL" id="KAF9521651.1"/>
    </source>
</evidence>
<dbReference type="Proteomes" id="UP000807306">
    <property type="component" value="Unassembled WGS sequence"/>
</dbReference>
<proteinExistence type="predicted"/>
<accession>A0A9P6E357</accession>
<evidence type="ECO:0000313" key="2">
    <source>
        <dbReference type="Proteomes" id="UP000807306"/>
    </source>
</evidence>
<name>A0A9P6E357_9AGAR</name>
<dbReference type="AlphaFoldDB" id="A0A9P6E357"/>
<dbReference type="EMBL" id="MU158006">
    <property type="protein sequence ID" value="KAF9521651.1"/>
    <property type="molecule type" value="Genomic_DNA"/>
</dbReference>
<comment type="caution">
    <text evidence="1">The sequence shown here is derived from an EMBL/GenBank/DDBJ whole genome shotgun (WGS) entry which is preliminary data.</text>
</comment>
<reference evidence="1" key="1">
    <citation type="submission" date="2020-11" db="EMBL/GenBank/DDBJ databases">
        <authorList>
            <consortium name="DOE Joint Genome Institute"/>
            <person name="Ahrendt S."/>
            <person name="Riley R."/>
            <person name="Andreopoulos W."/>
            <person name="Labutti K."/>
            <person name="Pangilinan J."/>
            <person name="Ruiz-Duenas F.J."/>
            <person name="Barrasa J.M."/>
            <person name="Sanchez-Garcia M."/>
            <person name="Camarero S."/>
            <person name="Miyauchi S."/>
            <person name="Serrano A."/>
            <person name="Linde D."/>
            <person name="Babiker R."/>
            <person name="Drula E."/>
            <person name="Ayuso-Fernandez I."/>
            <person name="Pacheco R."/>
            <person name="Padilla G."/>
            <person name="Ferreira P."/>
            <person name="Barriuso J."/>
            <person name="Kellner H."/>
            <person name="Castanera R."/>
            <person name="Alfaro M."/>
            <person name="Ramirez L."/>
            <person name="Pisabarro A.G."/>
            <person name="Kuo A."/>
            <person name="Tritt A."/>
            <person name="Lipzen A."/>
            <person name="He G."/>
            <person name="Yan M."/>
            <person name="Ng V."/>
            <person name="Cullen D."/>
            <person name="Martin F."/>
            <person name="Rosso M.-N."/>
            <person name="Henrissat B."/>
            <person name="Hibbett D."/>
            <person name="Martinez A.T."/>
            <person name="Grigoriev I.V."/>
        </authorList>
    </citation>
    <scope>NUCLEOTIDE SEQUENCE</scope>
    <source>
        <strain evidence="1">CBS 506.95</strain>
    </source>
</reference>
<keyword evidence="2" id="KW-1185">Reference proteome</keyword>
<sequence length="311" mass="34680">MPQAELEDLITDMRSRSVSCQVVSFIKKYVAENYDEELVPSHTDQPLLPLRDQVRSQFPGIFCGTEEDIEEMMDLVRLVAERSHFAARRRFRKKAEKENKKITRYYQGRGVRNEPRPPSKRLHPSLLRGAIVDIPLPRHVPTSQPFLRSQTTTFVKPNKEPKGPAATKTVHITAKSPPPSGFAHSNPRVSPAVFNDPPPAGFLLPCATSSMSSPTAPLSNPTRPDARIGLASYPDLVTLSELTNRLLDSYIFALIDVGLHSRAVLEQWACFPNLDAELLALYQRPEVYANPSLAEIVILRRALVAGFNPGP</sequence>